<organism evidence="2 3">
    <name type="scientific">Strongyloides papillosus</name>
    <name type="common">Intestinal threadworm</name>
    <dbReference type="NCBI Taxonomy" id="174720"/>
    <lineage>
        <taxon>Eukaryota</taxon>
        <taxon>Metazoa</taxon>
        <taxon>Ecdysozoa</taxon>
        <taxon>Nematoda</taxon>
        <taxon>Chromadorea</taxon>
        <taxon>Rhabditida</taxon>
        <taxon>Tylenchina</taxon>
        <taxon>Panagrolaimomorpha</taxon>
        <taxon>Strongyloidoidea</taxon>
        <taxon>Strongyloididae</taxon>
        <taxon>Strongyloides</taxon>
    </lineage>
</organism>
<reference evidence="3" key="1">
    <citation type="submission" date="2017-02" db="UniProtKB">
        <authorList>
            <consortium name="WormBaseParasite"/>
        </authorList>
    </citation>
    <scope>IDENTIFICATION</scope>
</reference>
<keyword evidence="1" id="KW-0732">Signal</keyword>
<accession>A0A0N5B303</accession>
<keyword evidence="2" id="KW-1185">Reference proteome</keyword>
<proteinExistence type="predicted"/>
<protein>
    <submittedName>
        <fullName evidence="3">6-cysteine protein</fullName>
    </submittedName>
</protein>
<dbReference type="WBParaSite" id="SPAL_0000045400.1">
    <property type="protein sequence ID" value="SPAL_0000045400.1"/>
    <property type="gene ID" value="SPAL_0000045400"/>
</dbReference>
<sequence length="608" mass="71243">MNITFRSFVIILYSIAFLNVALCREARHDRYKCSYRYGLYNHAYIEFGHYNYKEDTMHHGSHFGGMTLNKNDHNQYPILNDYLKEKLGFNTVTVAYVNGNDLTKGFWGKEKFWMMICNLNDKYMYYPQGDPNKEEFNEYYDRPTRCSLWTCELGLYIMDNYMEADHVLEKSATRQAFYIAINTHNQYDSLIFKTFEYEGEHFPLIPCPIAAWIHPTNIMKFKPNEYVTKNGIPIDHDRDRHALVLAIPSNGSKDIVYCGEISQIIFKDVHVGLQLWQTKSHTDYKKVQFEEDMKIKCDGNFVDLELVHIYTPPGTSYFGNQMTGLRINPKSYYVHSGERIITFNKEKYIKTIEPHYVNSQIEDDYYEKRMSIKPECVGKVEDIDATLKFTINNEVVDFKNYPTGGNYIKIDVSKRNQKIRVGCEAVSDNSDTRFKEFYKFRHEYRPMRITNTTNGETESKEVKHINTNLSPVSIFGLYSCEMKPPHSNTKIKGSTFILLPKIKRIIEKNVKVSSNNLHLMSCPKFYMGIGKLVDIDVKLKNGREFKLRDSESSMEETRDYYIVKLTGKSQIDKTIISCHYNAYEKEFVTIRKVLQYSTHDDDNNISLP</sequence>
<evidence type="ECO:0000256" key="1">
    <source>
        <dbReference type="SAM" id="SignalP"/>
    </source>
</evidence>
<feature type="chain" id="PRO_5005893912" evidence="1">
    <location>
        <begin position="24"/>
        <end position="608"/>
    </location>
</feature>
<dbReference type="Proteomes" id="UP000046392">
    <property type="component" value="Unplaced"/>
</dbReference>
<evidence type="ECO:0000313" key="3">
    <source>
        <dbReference type="WBParaSite" id="SPAL_0000045400.1"/>
    </source>
</evidence>
<name>A0A0N5B303_STREA</name>
<dbReference type="AlphaFoldDB" id="A0A0N5B303"/>
<feature type="signal peptide" evidence="1">
    <location>
        <begin position="1"/>
        <end position="23"/>
    </location>
</feature>
<evidence type="ECO:0000313" key="2">
    <source>
        <dbReference type="Proteomes" id="UP000046392"/>
    </source>
</evidence>